<dbReference type="EMBL" id="CP047897">
    <property type="protein sequence ID" value="QHL88253.1"/>
    <property type="molecule type" value="Genomic_DNA"/>
</dbReference>
<dbReference type="AlphaFoldDB" id="A0A6P1P1U1"/>
<dbReference type="Proteomes" id="UP000464214">
    <property type="component" value="Chromosome"/>
</dbReference>
<evidence type="ECO:0000313" key="1">
    <source>
        <dbReference type="EMBL" id="QHL88253.1"/>
    </source>
</evidence>
<accession>A0A6P1P1U1</accession>
<protein>
    <submittedName>
        <fullName evidence="1">Uncharacterized protein</fullName>
    </submittedName>
</protein>
<name>A0A6P1P1U1_9BACT</name>
<gene>
    <name evidence="1" type="ORF">GU926_12755</name>
</gene>
<dbReference type="KEGG" id="nib:GU926_12755"/>
<dbReference type="RefSeq" id="WP_160692445.1">
    <property type="nucleotide sequence ID" value="NZ_CP047897.1"/>
</dbReference>
<sequence>MKHRKLRLPMELQYCNRNKWGFVAGDNPPLVLQQTLPPVAPLAEIYNFCGYTFSEN</sequence>
<reference evidence="1 2" key="1">
    <citation type="submission" date="2020-01" db="EMBL/GenBank/DDBJ databases">
        <authorList>
            <person name="Kim M."/>
        </authorList>
    </citation>
    <scope>NUCLEOTIDE SEQUENCE [LARGE SCALE GENOMIC DNA]</scope>
    <source>
        <strain evidence="1 2">BT10</strain>
    </source>
</reference>
<evidence type="ECO:0000313" key="2">
    <source>
        <dbReference type="Proteomes" id="UP000464214"/>
    </source>
</evidence>
<proteinExistence type="predicted"/>
<keyword evidence="2" id="KW-1185">Reference proteome</keyword>
<organism evidence="1 2">
    <name type="scientific">Nibribacter ruber</name>
    <dbReference type="NCBI Taxonomy" id="2698458"/>
    <lineage>
        <taxon>Bacteria</taxon>
        <taxon>Pseudomonadati</taxon>
        <taxon>Bacteroidota</taxon>
        <taxon>Cytophagia</taxon>
        <taxon>Cytophagales</taxon>
        <taxon>Hymenobacteraceae</taxon>
        <taxon>Nibribacter</taxon>
    </lineage>
</organism>